<evidence type="ECO:0000313" key="1">
    <source>
        <dbReference type="EMBL" id="CAB4127908.1"/>
    </source>
</evidence>
<name>A0A6J5KZA6_9CAUD</name>
<dbReference type="EMBL" id="LR796231">
    <property type="protein sequence ID" value="CAB4127908.1"/>
    <property type="molecule type" value="Genomic_DNA"/>
</dbReference>
<organism evidence="1">
    <name type="scientific">uncultured Caudovirales phage</name>
    <dbReference type="NCBI Taxonomy" id="2100421"/>
    <lineage>
        <taxon>Viruses</taxon>
        <taxon>Duplodnaviria</taxon>
        <taxon>Heunggongvirae</taxon>
        <taxon>Uroviricota</taxon>
        <taxon>Caudoviricetes</taxon>
        <taxon>Peduoviridae</taxon>
        <taxon>Maltschvirus</taxon>
        <taxon>Maltschvirus maltsch</taxon>
    </lineage>
</organism>
<feature type="non-terminal residue" evidence="1">
    <location>
        <position position="1"/>
    </location>
</feature>
<proteinExistence type="predicted"/>
<protein>
    <submittedName>
        <fullName evidence="1">Uncharacterized protein</fullName>
    </submittedName>
</protein>
<accession>A0A6J5KZA6</accession>
<reference evidence="1" key="1">
    <citation type="submission" date="2020-04" db="EMBL/GenBank/DDBJ databases">
        <authorList>
            <person name="Chiriac C."/>
            <person name="Salcher M."/>
            <person name="Ghai R."/>
            <person name="Kavagutti S V."/>
        </authorList>
    </citation>
    <scope>NUCLEOTIDE SEQUENCE</scope>
</reference>
<gene>
    <name evidence="1" type="ORF">UFOVP113_1</name>
</gene>
<sequence>EPVPAPESPTAAEESTAVIQDLTKVDPQQLSDTQVAALVDAANTVLANTEQGSPAYNQALEALFVAAQADDIQVDPALAAVPVLGSAVVALTDAVNFMGNVGSDMAPAVREMAKKEVVAAVVVTQVAVTAANVATQAAATAAAGAAGAAGSTSSRRSKP</sequence>